<dbReference type="GO" id="GO:0043138">
    <property type="term" value="F:3'-5' DNA helicase activity"/>
    <property type="evidence" value="ECO:0007669"/>
    <property type="project" value="UniProtKB-EC"/>
</dbReference>
<dbReference type="InterPro" id="IPR011335">
    <property type="entry name" value="Restrct_endonuc-II-like"/>
</dbReference>
<dbReference type="CDD" id="cd22352">
    <property type="entry name" value="RecB_C-like"/>
    <property type="match status" value="1"/>
</dbReference>
<evidence type="ECO:0000259" key="18">
    <source>
        <dbReference type="PROSITE" id="PS51217"/>
    </source>
</evidence>
<dbReference type="Gene3D" id="3.90.320.10">
    <property type="match status" value="1"/>
</dbReference>
<dbReference type="Gene3D" id="3.40.50.300">
    <property type="entry name" value="P-loop containing nucleotide triphosphate hydrolases"/>
    <property type="match status" value="2"/>
</dbReference>
<keyword evidence="12" id="KW-0413">Isomerase</keyword>
<dbReference type="PANTHER" id="PTHR11070:SF23">
    <property type="entry name" value="RECBCD ENZYME SUBUNIT RECB"/>
    <property type="match status" value="1"/>
</dbReference>
<organism evidence="19 20">
    <name type="scientific">Desulfamplus magnetovallimortis</name>
    <dbReference type="NCBI Taxonomy" id="1246637"/>
    <lineage>
        <taxon>Bacteria</taxon>
        <taxon>Pseudomonadati</taxon>
        <taxon>Thermodesulfobacteriota</taxon>
        <taxon>Desulfobacteria</taxon>
        <taxon>Desulfobacterales</taxon>
        <taxon>Desulfobacteraceae</taxon>
        <taxon>Desulfamplus</taxon>
    </lineage>
</organism>
<dbReference type="GO" id="GO:0008854">
    <property type="term" value="F:exodeoxyribonuclease V activity"/>
    <property type="evidence" value="ECO:0007669"/>
    <property type="project" value="InterPro"/>
</dbReference>
<dbReference type="PANTHER" id="PTHR11070">
    <property type="entry name" value="UVRD / RECB / PCRA DNA HELICASE FAMILY MEMBER"/>
    <property type="match status" value="1"/>
</dbReference>
<reference evidence="19 20" key="1">
    <citation type="submission" date="2017-03" db="EMBL/GenBank/DDBJ databases">
        <authorList>
            <person name="Afonso C.L."/>
            <person name="Miller P.J."/>
            <person name="Scott M.A."/>
            <person name="Spackman E."/>
            <person name="Goraichik I."/>
            <person name="Dimitrov K.M."/>
            <person name="Suarez D.L."/>
            <person name="Swayne D.E."/>
        </authorList>
    </citation>
    <scope>NUCLEOTIDE SEQUENCE [LARGE SCALE GENOMIC DNA]</scope>
    <source>
        <strain evidence="19">PRJEB14757</strain>
    </source>
</reference>
<dbReference type="InterPro" id="IPR014016">
    <property type="entry name" value="UvrD-like_ATP-bd"/>
</dbReference>
<keyword evidence="1" id="KW-0540">Nuclease</keyword>
<dbReference type="InterPro" id="IPR011604">
    <property type="entry name" value="PDDEXK-like_dom_sf"/>
</dbReference>
<dbReference type="InterPro" id="IPR014017">
    <property type="entry name" value="DNA_helicase_UvrD-like_C"/>
</dbReference>
<dbReference type="InterPro" id="IPR004586">
    <property type="entry name" value="RecB"/>
</dbReference>
<evidence type="ECO:0000256" key="11">
    <source>
        <dbReference type="ARBA" id="ARBA00023204"/>
    </source>
</evidence>
<feature type="binding site" evidence="16">
    <location>
        <begin position="27"/>
        <end position="34"/>
    </location>
    <ligand>
        <name>ATP</name>
        <dbReference type="ChEBI" id="CHEBI:30616"/>
    </ligand>
</feature>
<proteinExistence type="inferred from homology"/>
<evidence type="ECO:0000256" key="15">
    <source>
        <dbReference type="ARBA" id="ARBA00048988"/>
    </source>
</evidence>
<name>A0A1W1HBQ4_9BACT</name>
<keyword evidence="5 16" id="KW-0378">Hydrolase</keyword>
<evidence type="ECO:0000256" key="12">
    <source>
        <dbReference type="ARBA" id="ARBA00023235"/>
    </source>
</evidence>
<comment type="catalytic activity">
    <reaction evidence="13">
        <text>Couples ATP hydrolysis with the unwinding of duplex DNA by translocating in the 3'-5' direction.</text>
        <dbReference type="EC" id="5.6.2.4"/>
    </reaction>
</comment>
<evidence type="ECO:0000256" key="3">
    <source>
        <dbReference type="ARBA" id="ARBA00022741"/>
    </source>
</evidence>
<comment type="catalytic activity">
    <reaction evidence="15">
        <text>ATP + H2O = ADP + phosphate + H(+)</text>
        <dbReference type="Rhea" id="RHEA:13065"/>
        <dbReference type="ChEBI" id="CHEBI:15377"/>
        <dbReference type="ChEBI" id="CHEBI:15378"/>
        <dbReference type="ChEBI" id="CHEBI:30616"/>
        <dbReference type="ChEBI" id="CHEBI:43474"/>
        <dbReference type="ChEBI" id="CHEBI:456216"/>
        <dbReference type="EC" id="5.6.2.4"/>
    </reaction>
</comment>
<dbReference type="GO" id="GO:0016887">
    <property type="term" value="F:ATP hydrolysis activity"/>
    <property type="evidence" value="ECO:0007669"/>
    <property type="project" value="RHEA"/>
</dbReference>
<keyword evidence="3 16" id="KW-0547">Nucleotide-binding</keyword>
<evidence type="ECO:0000313" key="20">
    <source>
        <dbReference type="Proteomes" id="UP000191931"/>
    </source>
</evidence>
<keyword evidence="2" id="KW-0479">Metal-binding</keyword>
<evidence type="ECO:0000256" key="16">
    <source>
        <dbReference type="PROSITE-ProRule" id="PRU00560"/>
    </source>
</evidence>
<keyword evidence="4" id="KW-0227">DNA damage</keyword>
<dbReference type="GO" id="GO:0005524">
    <property type="term" value="F:ATP binding"/>
    <property type="evidence" value="ECO:0007669"/>
    <property type="project" value="UniProtKB-UniRule"/>
</dbReference>
<dbReference type="GO" id="GO:0003677">
    <property type="term" value="F:DNA binding"/>
    <property type="evidence" value="ECO:0007669"/>
    <property type="project" value="UniProtKB-KW"/>
</dbReference>
<evidence type="ECO:0000256" key="9">
    <source>
        <dbReference type="ARBA" id="ARBA00022842"/>
    </source>
</evidence>
<keyword evidence="20" id="KW-1185">Reference proteome</keyword>
<keyword evidence="11" id="KW-0234">DNA repair</keyword>
<evidence type="ECO:0000256" key="4">
    <source>
        <dbReference type="ARBA" id="ARBA00022763"/>
    </source>
</evidence>
<sequence>MILERPIETQHLDSIKLPLYGTRMIEASAGTGKTYTIAALYLRLILGHGGENAFSRPLTPPEILVVTFTNAATEELRDRIRSRLVEAASFFRNEVEGDPFLERLKADYSDDALLGKARLLDNAARWMDESAIHTIHAWCRRMLQQHAFDSGSLFDMKLENNDQGILHTASCDYWRTFFYDLDVEELNEILSQTGIKTPTELLNKVLPFIYHTSSGKKSASLQGTVPTQDETAPLNGEMEPLQTELKHEFDTMTPFAMAKYRLEAIKRAKDCLASDFSGAVSAIYGVLENKTINGNKYRKASLEKWIREIRNWVEDDGPLPQETSLLKFSASGIADGMKKGALPPEHPAFNAMEELLETFKATDIKSSLFLHASEFIRARVRYEKERLAMMGFDDLLTRFGSALKRDGADTLASLVRQQFPVAMIDEFQDTDPVQYESFRRIYGKSKSEKENFFLMIGDPKQAIYAFRGADIHTYLEARKESQGAVYTLDTNYRSTRGVVDAVNRIFGVASAYPEDYPEGAFLLKDKIVFEPVSAKGRDNIFFVKANPVKSITFWQMQQSIPVNKKDYIAAMAEGAADEIAKILNLASLDPPMAGFGTSSDDLVPLYQSDIAILVRNGEEAKYIRDALSKRGLRSVYLSDRDFVFDTQEASDLLYLIRACAEPSNAAFIRTALSASVLDCSFEWLETLNHDESAWEYELDRFREYQHIWQNQGILPMIRRILLDFKVPSRLLSRIDGERLLYSDGERTLTNLLHLSEILQSESSRVEGEKALVRWFSGELANANGKGDSEELVLRLESDEKLIKVITVHKSKGLEYPLVFLPFICTYREVTGRNASVIKYRDEEGIVHLSHNPDDEMLQKADRERLEEDMRMLYVALTRACHASFLGIGVIGKVSDKHGETSYLHLSGIGTLLSGGKILPLAGVTEALEKVAGDSVDIRIEKLPEIKNHFYNQRDISSDDLSPAEVFKGAISRQWWVSSYTGILRNSIVRESGQTQRKSVPDIMEYEMPFSPAEDQLLESETEAYETVDIQFHENPDVFYTQVSASDRFCENVHLFECDCEQPCTLIKNSPPFKDIKEYDLPDFPSICDFPRGPEPGIFLHDLLEWAAREGFDIVASDKEKLSEKIRDMSGRRGLEAWTDTLIIWITSVMNAPLMKNMKLGDLNTTVCQAEMEFMFAAKHVNTNMMDQLINMGLFPGFKRPALRDNDIHGMLKGFIDLVFFYHGKYYIMDYKSNYLGEHLDAYGMDSMLTAMLAHRYDLQYTIYTIALHRLLKARLKGYDYDSHAGGVIYLFLRGFNGRGQGVFFDRPPKDLVEKLSDSFAGK</sequence>
<evidence type="ECO:0000256" key="8">
    <source>
        <dbReference type="ARBA" id="ARBA00022840"/>
    </source>
</evidence>
<dbReference type="EMBL" id="FWEV01000112">
    <property type="protein sequence ID" value="SLM29832.1"/>
    <property type="molecule type" value="Genomic_DNA"/>
</dbReference>
<dbReference type="GO" id="GO:0046872">
    <property type="term" value="F:metal ion binding"/>
    <property type="evidence" value="ECO:0007669"/>
    <property type="project" value="UniProtKB-KW"/>
</dbReference>
<dbReference type="GO" id="GO:0009338">
    <property type="term" value="C:exodeoxyribonuclease V complex"/>
    <property type="evidence" value="ECO:0007669"/>
    <property type="project" value="TreeGrafter"/>
</dbReference>
<accession>A0A1W1HBQ4</accession>
<dbReference type="OrthoDB" id="9810135at2"/>
<keyword evidence="6 16" id="KW-0347">Helicase</keyword>
<keyword evidence="7" id="KW-0269">Exonuclease</keyword>
<dbReference type="SUPFAM" id="SSF52980">
    <property type="entry name" value="Restriction endonuclease-like"/>
    <property type="match status" value="1"/>
</dbReference>
<dbReference type="Proteomes" id="UP000191931">
    <property type="component" value="Unassembled WGS sequence"/>
</dbReference>
<keyword evidence="9" id="KW-0460">Magnesium</keyword>
<feature type="domain" description="UvrD-like helicase C-terminal" evidence="18">
    <location>
        <begin position="496"/>
        <end position="812"/>
    </location>
</feature>
<feature type="domain" description="UvrD-like helicase ATP-binding" evidence="17">
    <location>
        <begin position="6"/>
        <end position="495"/>
    </location>
</feature>
<evidence type="ECO:0000256" key="14">
    <source>
        <dbReference type="ARBA" id="ARBA00034808"/>
    </source>
</evidence>
<evidence type="ECO:0000256" key="1">
    <source>
        <dbReference type="ARBA" id="ARBA00022722"/>
    </source>
</evidence>
<dbReference type="PROSITE" id="PS51217">
    <property type="entry name" value="UVRD_HELICASE_CTER"/>
    <property type="match status" value="1"/>
</dbReference>
<dbReference type="Gene3D" id="1.10.3170.10">
    <property type="entry name" value="Recbcd, chain B, domain 2"/>
    <property type="match status" value="1"/>
</dbReference>
<protein>
    <recommendedName>
        <fullName evidence="14">DNA 3'-5' helicase</fullName>
        <ecNumber evidence="14">5.6.2.4</ecNumber>
    </recommendedName>
</protein>
<dbReference type="NCBIfam" id="TIGR00609">
    <property type="entry name" value="recB"/>
    <property type="match status" value="1"/>
</dbReference>
<evidence type="ECO:0000256" key="13">
    <source>
        <dbReference type="ARBA" id="ARBA00034617"/>
    </source>
</evidence>
<evidence type="ECO:0000256" key="7">
    <source>
        <dbReference type="ARBA" id="ARBA00022839"/>
    </source>
</evidence>
<evidence type="ECO:0000313" key="19">
    <source>
        <dbReference type="EMBL" id="SLM29832.1"/>
    </source>
</evidence>
<keyword evidence="8 16" id="KW-0067">ATP-binding</keyword>
<keyword evidence="10" id="KW-0238">DNA-binding</keyword>
<dbReference type="Gene3D" id="1.10.486.10">
    <property type="entry name" value="PCRA, domain 4"/>
    <property type="match status" value="1"/>
</dbReference>
<dbReference type="InterPro" id="IPR000212">
    <property type="entry name" value="DNA_helicase_UvrD/REP"/>
</dbReference>
<dbReference type="Pfam" id="PF13361">
    <property type="entry name" value="UvrD_C"/>
    <property type="match status" value="2"/>
</dbReference>
<dbReference type="InterPro" id="IPR027417">
    <property type="entry name" value="P-loop_NTPase"/>
</dbReference>
<dbReference type="SUPFAM" id="SSF52540">
    <property type="entry name" value="P-loop containing nucleoside triphosphate hydrolases"/>
    <property type="match status" value="1"/>
</dbReference>
<evidence type="ECO:0000256" key="10">
    <source>
        <dbReference type="ARBA" id="ARBA00023125"/>
    </source>
</evidence>
<dbReference type="EC" id="5.6.2.4" evidence="14"/>
<evidence type="ECO:0000256" key="6">
    <source>
        <dbReference type="ARBA" id="ARBA00022806"/>
    </source>
</evidence>
<evidence type="ECO:0000256" key="5">
    <source>
        <dbReference type="ARBA" id="ARBA00022801"/>
    </source>
</evidence>
<dbReference type="PROSITE" id="PS51198">
    <property type="entry name" value="UVRD_HELICASE_ATP_BIND"/>
    <property type="match status" value="1"/>
</dbReference>
<dbReference type="Pfam" id="PF00580">
    <property type="entry name" value="UvrD-helicase"/>
    <property type="match status" value="1"/>
</dbReference>
<dbReference type="HAMAP" id="MF_01485">
    <property type="entry name" value="RecB"/>
    <property type="match status" value="1"/>
</dbReference>
<evidence type="ECO:0000256" key="2">
    <source>
        <dbReference type="ARBA" id="ARBA00022723"/>
    </source>
</evidence>
<dbReference type="GO" id="GO:0000725">
    <property type="term" value="P:recombinational repair"/>
    <property type="evidence" value="ECO:0007669"/>
    <property type="project" value="TreeGrafter"/>
</dbReference>
<dbReference type="STRING" id="1246637.MTBBW1_20029"/>
<gene>
    <name evidence="19" type="primary">recB</name>
    <name evidence="19" type="ORF">MTBBW1_20029</name>
</gene>
<evidence type="ECO:0000259" key="17">
    <source>
        <dbReference type="PROSITE" id="PS51198"/>
    </source>
</evidence>
<dbReference type="GO" id="GO:0005829">
    <property type="term" value="C:cytosol"/>
    <property type="evidence" value="ECO:0007669"/>
    <property type="project" value="TreeGrafter"/>
</dbReference>